<keyword evidence="3 4" id="KW-0862">Zinc</keyword>
<evidence type="ECO:0000256" key="6">
    <source>
        <dbReference type="SAM" id="MobiDB-lite"/>
    </source>
</evidence>
<protein>
    <recommendedName>
        <fullName evidence="5">Carbonic anhydrase</fullName>
        <ecNumber evidence="5">4.2.1.1</ecNumber>
    </recommendedName>
    <alternativeName>
        <fullName evidence="5">Carbonate dehydratase</fullName>
    </alternativeName>
</protein>
<proteinExistence type="inferred from homology"/>
<evidence type="ECO:0000256" key="1">
    <source>
        <dbReference type="ARBA" id="ARBA00006217"/>
    </source>
</evidence>
<evidence type="ECO:0000256" key="5">
    <source>
        <dbReference type="RuleBase" id="RU003956"/>
    </source>
</evidence>
<dbReference type="PANTHER" id="PTHR43175:SF3">
    <property type="entry name" value="CARBON DISULFIDE HYDROLASE"/>
    <property type="match status" value="1"/>
</dbReference>
<feature type="binding site" evidence="4">
    <location>
        <position position="251"/>
    </location>
    <ligand>
        <name>Zn(2+)</name>
        <dbReference type="ChEBI" id="CHEBI:29105"/>
    </ligand>
</feature>
<dbReference type="GO" id="GO:0008270">
    <property type="term" value="F:zinc ion binding"/>
    <property type="evidence" value="ECO:0007669"/>
    <property type="project" value="UniProtKB-UniRule"/>
</dbReference>
<dbReference type="GO" id="GO:0004089">
    <property type="term" value="F:carbonate dehydratase activity"/>
    <property type="evidence" value="ECO:0007669"/>
    <property type="project" value="UniProtKB-UniRule"/>
</dbReference>
<evidence type="ECO:0000256" key="4">
    <source>
        <dbReference type="PIRSR" id="PIRSR601765-1"/>
    </source>
</evidence>
<dbReference type="Gene3D" id="3.40.1050.10">
    <property type="entry name" value="Carbonic anhydrase"/>
    <property type="match status" value="1"/>
</dbReference>
<comment type="similarity">
    <text evidence="1 5">Belongs to the beta-class carbonic anhydrase family.</text>
</comment>
<dbReference type="EC" id="4.2.1.1" evidence="5"/>
<evidence type="ECO:0000256" key="3">
    <source>
        <dbReference type="ARBA" id="ARBA00022833"/>
    </source>
</evidence>
<dbReference type="CDD" id="cd03379">
    <property type="entry name" value="beta_CA_cladeD"/>
    <property type="match status" value="1"/>
</dbReference>
<feature type="region of interest" description="Disordered" evidence="6">
    <location>
        <begin position="64"/>
        <end position="83"/>
    </location>
</feature>
<feature type="binding site" evidence="4">
    <location>
        <position position="201"/>
    </location>
    <ligand>
        <name>Zn(2+)</name>
        <dbReference type="ChEBI" id="CHEBI:29105"/>
    </ligand>
</feature>
<comment type="cofactor">
    <cofactor evidence="4">
        <name>Zn(2+)</name>
        <dbReference type="ChEBI" id="CHEBI:29105"/>
    </cofactor>
    <text evidence="4">Binds 1 zinc ion per subunit.</text>
</comment>
<reference evidence="7" key="1">
    <citation type="journal article" date="2021" name="Nat. Commun.">
        <title>Genetic determinants of endophytism in the Arabidopsis root mycobiome.</title>
        <authorList>
            <person name="Mesny F."/>
            <person name="Miyauchi S."/>
            <person name="Thiergart T."/>
            <person name="Pickel B."/>
            <person name="Atanasova L."/>
            <person name="Karlsson M."/>
            <person name="Huettel B."/>
            <person name="Barry K.W."/>
            <person name="Haridas S."/>
            <person name="Chen C."/>
            <person name="Bauer D."/>
            <person name="Andreopoulos W."/>
            <person name="Pangilinan J."/>
            <person name="LaButti K."/>
            <person name="Riley R."/>
            <person name="Lipzen A."/>
            <person name="Clum A."/>
            <person name="Drula E."/>
            <person name="Henrissat B."/>
            <person name="Kohler A."/>
            <person name="Grigoriev I.V."/>
            <person name="Martin F.M."/>
            <person name="Hacquard S."/>
        </authorList>
    </citation>
    <scope>NUCLEOTIDE SEQUENCE</scope>
    <source>
        <strain evidence="7">MPI-SDFR-AT-0117</strain>
    </source>
</reference>
<feature type="binding site" evidence="4">
    <location>
        <position position="254"/>
    </location>
    <ligand>
        <name>Zn(2+)</name>
        <dbReference type="ChEBI" id="CHEBI:29105"/>
    </ligand>
</feature>
<keyword evidence="5" id="KW-0456">Lyase</keyword>
<comment type="catalytic activity">
    <reaction evidence="5">
        <text>hydrogencarbonate + H(+) = CO2 + H2O</text>
        <dbReference type="Rhea" id="RHEA:10748"/>
        <dbReference type="ChEBI" id="CHEBI:15377"/>
        <dbReference type="ChEBI" id="CHEBI:15378"/>
        <dbReference type="ChEBI" id="CHEBI:16526"/>
        <dbReference type="ChEBI" id="CHEBI:17544"/>
        <dbReference type="EC" id="4.2.1.1"/>
    </reaction>
</comment>
<dbReference type="SMART" id="SM00947">
    <property type="entry name" value="Pro_CA"/>
    <property type="match status" value="1"/>
</dbReference>
<gene>
    <name evidence="7" type="ORF">F5X68DRAFT_200874</name>
</gene>
<feature type="binding site" evidence="4">
    <location>
        <position position="199"/>
    </location>
    <ligand>
        <name>Zn(2+)</name>
        <dbReference type="ChEBI" id="CHEBI:29105"/>
    </ligand>
</feature>
<dbReference type="SUPFAM" id="SSF53056">
    <property type="entry name" value="beta-carbonic anhydrase, cab"/>
    <property type="match status" value="1"/>
</dbReference>
<evidence type="ECO:0000313" key="7">
    <source>
        <dbReference type="EMBL" id="KAH6692413.1"/>
    </source>
</evidence>
<dbReference type="Proteomes" id="UP000770015">
    <property type="component" value="Unassembled WGS sequence"/>
</dbReference>
<keyword evidence="2 4" id="KW-0479">Metal-binding</keyword>
<sequence>MDCRELHIDNHHFPFPTQAPRLRATCKRLTFASHRPHPQRITPSRCSCRDGHPQGVWASILTSTSRSTHDARNPRVPRHGTTYAQTGHIQPSLLGRVRTAVTLQGTLDDAQTGPSQMRVDLGQRATLSRSASSLSSPSLSARSIRKAQPPRHLGLCLCGRTMLSSNQLHLEAASASYSTYFNMGHLALPPTKRYLVLTCMDARIDPAKAFGIELGDAHVIRNAGGSAVDGLRSIIISEQMLGTTEIVLVKHTGCGMVTFRNEDAYELVEQKLGTEAAQELKAKNFDFLPFPELEQAVRDDIDFIRGSKLVPSQVVLSGWIYEVETGKTRRVV</sequence>
<comment type="function">
    <text evidence="5">Reversible hydration of carbon dioxide.</text>
</comment>
<dbReference type="InterPro" id="IPR036874">
    <property type="entry name" value="Carbonic_anhydrase_sf"/>
</dbReference>
<comment type="caution">
    <text evidence="7">The sequence shown here is derived from an EMBL/GenBank/DDBJ whole genome shotgun (WGS) entry which is preliminary data.</text>
</comment>
<dbReference type="EMBL" id="JAGSXJ010000004">
    <property type="protein sequence ID" value="KAH6692413.1"/>
    <property type="molecule type" value="Genomic_DNA"/>
</dbReference>
<feature type="region of interest" description="Disordered" evidence="6">
    <location>
        <begin position="125"/>
        <end position="144"/>
    </location>
</feature>
<name>A0A9P9AB76_9PEZI</name>
<accession>A0A9P9AB76</accession>
<evidence type="ECO:0000313" key="8">
    <source>
        <dbReference type="Proteomes" id="UP000770015"/>
    </source>
</evidence>
<organism evidence="7 8">
    <name type="scientific">Plectosphaerella plurivora</name>
    <dbReference type="NCBI Taxonomy" id="936078"/>
    <lineage>
        <taxon>Eukaryota</taxon>
        <taxon>Fungi</taxon>
        <taxon>Dikarya</taxon>
        <taxon>Ascomycota</taxon>
        <taxon>Pezizomycotina</taxon>
        <taxon>Sordariomycetes</taxon>
        <taxon>Hypocreomycetidae</taxon>
        <taxon>Glomerellales</taxon>
        <taxon>Plectosphaerellaceae</taxon>
        <taxon>Plectosphaerella</taxon>
    </lineage>
</organism>
<dbReference type="PANTHER" id="PTHR43175">
    <property type="entry name" value="CARBONIC ANHYDRASE"/>
    <property type="match status" value="1"/>
</dbReference>
<keyword evidence="8" id="KW-1185">Reference proteome</keyword>
<dbReference type="AlphaFoldDB" id="A0A9P9AB76"/>
<dbReference type="OrthoDB" id="10248475at2759"/>
<evidence type="ECO:0000256" key="2">
    <source>
        <dbReference type="ARBA" id="ARBA00022723"/>
    </source>
</evidence>
<feature type="compositionally biased region" description="Low complexity" evidence="6">
    <location>
        <begin position="125"/>
        <end position="142"/>
    </location>
</feature>
<dbReference type="Pfam" id="PF00484">
    <property type="entry name" value="Pro_CA"/>
    <property type="match status" value="1"/>
</dbReference>
<dbReference type="InterPro" id="IPR001765">
    <property type="entry name" value="Carbonic_anhydrase"/>
</dbReference>